<reference evidence="2 3" key="1">
    <citation type="submission" date="2020-08" db="EMBL/GenBank/DDBJ databases">
        <title>Sequencing the genomes of 1000 actinobacteria strains.</title>
        <authorList>
            <person name="Klenk H.-P."/>
        </authorList>
    </citation>
    <scope>NUCLEOTIDE SEQUENCE [LARGE SCALE GENOMIC DNA]</scope>
    <source>
        <strain evidence="2 3">DSM 105784</strain>
    </source>
</reference>
<organism evidence="2 3">
    <name type="scientific">Conyzicola lurida</name>
    <dbReference type="NCBI Taxonomy" id="1172621"/>
    <lineage>
        <taxon>Bacteria</taxon>
        <taxon>Bacillati</taxon>
        <taxon>Actinomycetota</taxon>
        <taxon>Actinomycetes</taxon>
        <taxon>Micrococcales</taxon>
        <taxon>Microbacteriaceae</taxon>
        <taxon>Conyzicola</taxon>
    </lineage>
</organism>
<sequence>MQPRAVGLHAQRPVDHGHGEPHLEAAAAAEEVVDASVDDVPGRSQRWREPATSKTPLPRPT</sequence>
<dbReference type="EMBL" id="JACHMJ010000001">
    <property type="protein sequence ID" value="MBB5841902.1"/>
    <property type="molecule type" value="Genomic_DNA"/>
</dbReference>
<comment type="caution">
    <text evidence="2">The sequence shown here is derived from an EMBL/GenBank/DDBJ whole genome shotgun (WGS) entry which is preliminary data.</text>
</comment>
<dbReference type="AlphaFoldDB" id="A0A841AIT6"/>
<protein>
    <submittedName>
        <fullName evidence="2">Uncharacterized protein</fullName>
    </submittedName>
</protein>
<feature type="region of interest" description="Disordered" evidence="1">
    <location>
        <begin position="1"/>
        <end position="22"/>
    </location>
</feature>
<dbReference type="RefSeq" id="WP_184232862.1">
    <property type="nucleotide sequence ID" value="NZ_JACHMJ010000001.1"/>
</dbReference>
<evidence type="ECO:0000313" key="3">
    <source>
        <dbReference type="Proteomes" id="UP000536685"/>
    </source>
</evidence>
<gene>
    <name evidence="2" type="ORF">HD599_000225</name>
</gene>
<dbReference type="Proteomes" id="UP000536685">
    <property type="component" value="Unassembled WGS sequence"/>
</dbReference>
<evidence type="ECO:0000256" key="1">
    <source>
        <dbReference type="SAM" id="MobiDB-lite"/>
    </source>
</evidence>
<proteinExistence type="predicted"/>
<feature type="compositionally biased region" description="Basic and acidic residues" evidence="1">
    <location>
        <begin position="12"/>
        <end position="22"/>
    </location>
</feature>
<feature type="region of interest" description="Disordered" evidence="1">
    <location>
        <begin position="36"/>
        <end position="61"/>
    </location>
</feature>
<accession>A0A841AIT6</accession>
<name>A0A841AIT6_9MICO</name>
<keyword evidence="3" id="KW-1185">Reference proteome</keyword>
<evidence type="ECO:0000313" key="2">
    <source>
        <dbReference type="EMBL" id="MBB5841902.1"/>
    </source>
</evidence>